<evidence type="ECO:0000256" key="19">
    <source>
        <dbReference type="PIRNR" id="PIRNR000006"/>
    </source>
</evidence>
<reference evidence="23 24" key="1">
    <citation type="submission" date="2020-08" db="EMBL/GenBank/DDBJ databases">
        <title>Exploring microbial biodiversity for novel pathways involved in the catabolism of aromatic compounds derived from lignin.</title>
        <authorList>
            <person name="Elkins J."/>
        </authorList>
    </citation>
    <scope>NUCLEOTIDE SEQUENCE [LARGE SCALE GENOMIC DNA]</scope>
    <source>
        <strain evidence="23 24">B1D3A</strain>
    </source>
</reference>
<keyword evidence="8 19" id="KW-0679">Respiratory chain</keyword>
<keyword evidence="4 19" id="KW-0813">Transport</keyword>
<evidence type="ECO:0000256" key="1">
    <source>
        <dbReference type="ARBA" id="ARBA00004533"/>
    </source>
</evidence>
<evidence type="ECO:0000256" key="9">
    <source>
        <dbReference type="ARBA" id="ARBA00022692"/>
    </source>
</evidence>
<dbReference type="Proteomes" id="UP001138540">
    <property type="component" value="Unassembled WGS sequence"/>
</dbReference>
<evidence type="ECO:0000256" key="13">
    <source>
        <dbReference type="ARBA" id="ARBA00022982"/>
    </source>
</evidence>
<dbReference type="PROSITE" id="PS51007">
    <property type="entry name" value="CYTC"/>
    <property type="match status" value="2"/>
</dbReference>
<comment type="cofactor">
    <cofactor evidence="19">
        <name>heme c</name>
        <dbReference type="ChEBI" id="CHEBI:61717"/>
    </cofactor>
    <text evidence="19">Binds 2 heme C groups per subunit.</text>
</comment>
<protein>
    <recommendedName>
        <fullName evidence="19">Cbb3-type cytochrome c oxidase subunit</fullName>
    </recommendedName>
</protein>
<evidence type="ECO:0000256" key="10">
    <source>
        <dbReference type="ARBA" id="ARBA00022723"/>
    </source>
</evidence>
<evidence type="ECO:0000313" key="23">
    <source>
        <dbReference type="EMBL" id="MBB5987914.1"/>
    </source>
</evidence>
<evidence type="ECO:0000256" key="2">
    <source>
        <dbReference type="ARBA" id="ARBA00004673"/>
    </source>
</evidence>
<dbReference type="SUPFAM" id="SSF46626">
    <property type="entry name" value="Cytochrome c"/>
    <property type="match status" value="2"/>
</dbReference>
<keyword evidence="10 19" id="KW-0479">Metal-binding</keyword>
<keyword evidence="18 19" id="KW-0472">Membrane</keyword>
<feature type="domain" description="Cytochrome c" evidence="22">
    <location>
        <begin position="109"/>
        <end position="199"/>
    </location>
</feature>
<comment type="similarity">
    <text evidence="3 19">Belongs to the CcoP / FixP family.</text>
</comment>
<dbReference type="NCBIfam" id="TIGR00782">
    <property type="entry name" value="ccoP"/>
    <property type="match status" value="1"/>
</dbReference>
<dbReference type="Pfam" id="PF13442">
    <property type="entry name" value="Cytochrome_CBB3"/>
    <property type="match status" value="2"/>
</dbReference>
<keyword evidence="14 21" id="KW-1133">Transmembrane helix</keyword>
<dbReference type="InterPro" id="IPR036909">
    <property type="entry name" value="Cyt_c-like_dom_sf"/>
</dbReference>
<dbReference type="RefSeq" id="WP_184052039.1">
    <property type="nucleotide sequence ID" value="NZ_JACHKA010000001.1"/>
</dbReference>
<proteinExistence type="inferred from homology"/>
<keyword evidence="17 19" id="KW-0406">Ion transport</keyword>
<accession>A0ABR6NKW9</accession>
<evidence type="ECO:0000256" key="15">
    <source>
        <dbReference type="ARBA" id="ARBA00023002"/>
    </source>
</evidence>
<evidence type="ECO:0000256" key="21">
    <source>
        <dbReference type="SAM" id="Phobius"/>
    </source>
</evidence>
<dbReference type="InterPro" id="IPR032858">
    <property type="entry name" value="CcoP_N"/>
</dbReference>
<evidence type="ECO:0000313" key="24">
    <source>
        <dbReference type="Proteomes" id="UP001138540"/>
    </source>
</evidence>
<name>A0ABR6NKW9_9SPHN</name>
<dbReference type="EMBL" id="JACHKA010000001">
    <property type="protein sequence ID" value="MBB5987914.1"/>
    <property type="molecule type" value="Genomic_DNA"/>
</dbReference>
<keyword evidence="7 19" id="KW-0349">Heme</keyword>
<keyword evidence="13 19" id="KW-0249">Electron transport</keyword>
<evidence type="ECO:0000256" key="14">
    <source>
        <dbReference type="ARBA" id="ARBA00022989"/>
    </source>
</evidence>
<keyword evidence="16 19" id="KW-0408">Iron</keyword>
<evidence type="ECO:0000256" key="18">
    <source>
        <dbReference type="ARBA" id="ARBA00023136"/>
    </source>
</evidence>
<dbReference type="PRINTS" id="PR00605">
    <property type="entry name" value="CYTCHROMECIC"/>
</dbReference>
<comment type="pathway">
    <text evidence="2 19">Energy metabolism; oxidative phosphorylation.</text>
</comment>
<evidence type="ECO:0000256" key="4">
    <source>
        <dbReference type="ARBA" id="ARBA00022448"/>
    </source>
</evidence>
<dbReference type="InterPro" id="IPR008168">
    <property type="entry name" value="Cyt_C_IC"/>
</dbReference>
<dbReference type="PANTHER" id="PTHR33751:SF1">
    <property type="entry name" value="CBB3-TYPE CYTOCHROME C OXIDASE SUBUNIT FIXP"/>
    <property type="match status" value="1"/>
</dbReference>
<dbReference type="Gene3D" id="1.10.760.10">
    <property type="entry name" value="Cytochrome c-like domain"/>
    <property type="match status" value="2"/>
</dbReference>
<feature type="compositionally biased region" description="Low complexity" evidence="20">
    <location>
        <begin position="298"/>
        <end position="315"/>
    </location>
</feature>
<dbReference type="InterPro" id="IPR050597">
    <property type="entry name" value="Cytochrome_c_Oxidase_Subunit"/>
</dbReference>
<feature type="domain" description="Cytochrome c" evidence="22">
    <location>
        <begin position="206"/>
        <end position="287"/>
    </location>
</feature>
<comment type="caution">
    <text evidence="23">The sequence shown here is derived from an EMBL/GenBank/DDBJ whole genome shotgun (WGS) entry which is preliminary data.</text>
</comment>
<keyword evidence="11" id="KW-0677">Repeat</keyword>
<dbReference type="InterPro" id="IPR038414">
    <property type="entry name" value="CcoP_N_sf"/>
</dbReference>
<evidence type="ECO:0000256" key="5">
    <source>
        <dbReference type="ARBA" id="ARBA00022475"/>
    </source>
</evidence>
<keyword evidence="6 19" id="KW-0997">Cell inner membrane</keyword>
<evidence type="ECO:0000259" key="22">
    <source>
        <dbReference type="PROSITE" id="PS51007"/>
    </source>
</evidence>
<dbReference type="PIRSF" id="PIRSF000006">
    <property type="entry name" value="Cbb3-Cox_fixP"/>
    <property type="match status" value="1"/>
</dbReference>
<dbReference type="InterPro" id="IPR009056">
    <property type="entry name" value="Cyt_c-like_dom"/>
</dbReference>
<dbReference type="Pfam" id="PF14715">
    <property type="entry name" value="FixP_N"/>
    <property type="match status" value="1"/>
</dbReference>
<evidence type="ECO:0000256" key="17">
    <source>
        <dbReference type="ARBA" id="ARBA00023065"/>
    </source>
</evidence>
<evidence type="ECO:0000256" key="7">
    <source>
        <dbReference type="ARBA" id="ARBA00022617"/>
    </source>
</evidence>
<comment type="function">
    <text evidence="19">C-type cytochrome. Part of the cbb3-type cytochrome c oxidase complex.</text>
</comment>
<evidence type="ECO:0000256" key="16">
    <source>
        <dbReference type="ARBA" id="ARBA00023004"/>
    </source>
</evidence>
<keyword evidence="24" id="KW-1185">Reference proteome</keyword>
<keyword evidence="9 21" id="KW-0812">Transmembrane</keyword>
<organism evidence="23 24">
    <name type="scientific">Sphingobium lignivorans</name>
    <dbReference type="NCBI Taxonomy" id="2735886"/>
    <lineage>
        <taxon>Bacteria</taxon>
        <taxon>Pseudomonadati</taxon>
        <taxon>Pseudomonadota</taxon>
        <taxon>Alphaproteobacteria</taxon>
        <taxon>Sphingomonadales</taxon>
        <taxon>Sphingomonadaceae</taxon>
        <taxon>Sphingobium</taxon>
    </lineage>
</organism>
<evidence type="ECO:0000256" key="3">
    <source>
        <dbReference type="ARBA" id="ARBA00006113"/>
    </source>
</evidence>
<evidence type="ECO:0000256" key="12">
    <source>
        <dbReference type="ARBA" id="ARBA00022781"/>
    </source>
</evidence>
<dbReference type="InterPro" id="IPR004678">
    <property type="entry name" value="Cyt_c_oxidase_cbb3_su3"/>
</dbReference>
<keyword evidence="5 19" id="KW-1003">Cell membrane</keyword>
<dbReference type="PANTHER" id="PTHR33751">
    <property type="entry name" value="CBB3-TYPE CYTOCHROME C OXIDASE SUBUNIT FIXP"/>
    <property type="match status" value="1"/>
</dbReference>
<evidence type="ECO:0000256" key="11">
    <source>
        <dbReference type="ARBA" id="ARBA00022737"/>
    </source>
</evidence>
<evidence type="ECO:0000256" key="20">
    <source>
        <dbReference type="SAM" id="MobiDB-lite"/>
    </source>
</evidence>
<comment type="subunit">
    <text evidence="19">Component of the cbb3-type cytochrome c oxidase.</text>
</comment>
<keyword evidence="12 19" id="KW-0375">Hydrogen ion transport</keyword>
<keyword evidence="15 19" id="KW-0560">Oxidoreductase</keyword>
<sequence>MAEQKRIDQPTGTETVGHEWDGIEELNTPLPRWWLWTFYATIVFAIGYVVVYPALPGLTGATKGVFGWSSRGALAETMEAEGARKAPILSAIAVTPIEQLPAKPELMNAAVQGGAAAFRTHCVQCHGSGASGSKGYPNLNDDDWLWGGDLKTLEYTITHGIRNPDEAETRNSLMPAFGHDGILTAPQVQDTVSFVRVISGQEKQSASSRRGAALFEANCAVCHGPQGKGMREFGAPNLTDGIWLYGGDRETLTQTINNSRRGVMPAWRGHLSPTTIKMLAAYVHSRGGGEATPPPAPVETAQAEGGAAPAAAPAN</sequence>
<dbReference type="Gene3D" id="6.10.280.130">
    <property type="match status" value="1"/>
</dbReference>
<gene>
    <name evidence="23" type="ORF">HNP60_003888</name>
</gene>
<feature type="transmembrane region" description="Helical" evidence="21">
    <location>
        <begin position="33"/>
        <end position="55"/>
    </location>
</feature>
<comment type="subcellular location">
    <subcellularLocation>
        <location evidence="1 19">Cell inner membrane</location>
    </subcellularLocation>
</comment>
<feature type="region of interest" description="Disordered" evidence="20">
    <location>
        <begin position="286"/>
        <end position="315"/>
    </location>
</feature>
<evidence type="ECO:0000256" key="6">
    <source>
        <dbReference type="ARBA" id="ARBA00022519"/>
    </source>
</evidence>
<evidence type="ECO:0000256" key="8">
    <source>
        <dbReference type="ARBA" id="ARBA00022660"/>
    </source>
</evidence>